<evidence type="ECO:0000256" key="1">
    <source>
        <dbReference type="SAM" id="SignalP"/>
    </source>
</evidence>
<dbReference type="Gene3D" id="2.60.120.740">
    <property type="match status" value="1"/>
</dbReference>
<sequence>MASSIIVGCILLALLCVASAQSVTYRQAICEWSSGNICCPDDTRIRISSVAYGRQPGSAGLCPGTNTNNCSQFNKVTDYVSHCNGQECCTIAATNDGLGGDPCYGTHKYAIVTWTCS</sequence>
<dbReference type="RefSeq" id="XP_014662810.1">
    <property type="nucleotide sequence ID" value="XM_014807324.1"/>
</dbReference>
<evidence type="ECO:0000313" key="3">
    <source>
        <dbReference type="Proteomes" id="UP000695022"/>
    </source>
</evidence>
<dbReference type="PROSITE" id="PS50228">
    <property type="entry name" value="SUEL_LECTIN"/>
    <property type="match status" value="1"/>
</dbReference>
<proteinExistence type="predicted"/>
<keyword evidence="1" id="KW-0732">Signal</keyword>
<accession>A0ABM1DS89</accession>
<keyword evidence="3" id="KW-1185">Reference proteome</keyword>
<evidence type="ECO:0000259" key="2">
    <source>
        <dbReference type="PROSITE" id="PS50228"/>
    </source>
</evidence>
<reference evidence="4" key="1">
    <citation type="submission" date="2025-08" db="UniProtKB">
        <authorList>
            <consortium name="RefSeq"/>
        </authorList>
    </citation>
    <scope>IDENTIFICATION</scope>
</reference>
<dbReference type="Proteomes" id="UP000695022">
    <property type="component" value="Unplaced"/>
</dbReference>
<dbReference type="PANTHER" id="PTHR46780">
    <property type="entry name" value="PROTEIN EVA-1"/>
    <property type="match status" value="1"/>
</dbReference>
<protein>
    <submittedName>
        <fullName evidence="4">D-galactoside-specific lectin-like</fullName>
    </submittedName>
</protein>
<feature type="signal peptide" evidence="1">
    <location>
        <begin position="1"/>
        <end position="20"/>
    </location>
</feature>
<dbReference type="GeneID" id="106805639"/>
<dbReference type="Pfam" id="PF02140">
    <property type="entry name" value="SUEL_Lectin"/>
    <property type="match status" value="1"/>
</dbReference>
<feature type="chain" id="PRO_5045862734" evidence="1">
    <location>
        <begin position="21"/>
        <end position="117"/>
    </location>
</feature>
<organism evidence="3 4">
    <name type="scientific">Priapulus caudatus</name>
    <name type="common">Priapulid worm</name>
    <dbReference type="NCBI Taxonomy" id="37621"/>
    <lineage>
        <taxon>Eukaryota</taxon>
        <taxon>Metazoa</taxon>
        <taxon>Ecdysozoa</taxon>
        <taxon>Scalidophora</taxon>
        <taxon>Priapulida</taxon>
        <taxon>Priapulimorpha</taxon>
        <taxon>Priapulimorphida</taxon>
        <taxon>Priapulidae</taxon>
        <taxon>Priapulus</taxon>
    </lineage>
</organism>
<gene>
    <name evidence="4" type="primary">LOC106805639</name>
</gene>
<evidence type="ECO:0000313" key="4">
    <source>
        <dbReference type="RefSeq" id="XP_014662810.1"/>
    </source>
</evidence>
<feature type="domain" description="SUEL-type lectin" evidence="2">
    <location>
        <begin position="29"/>
        <end position="117"/>
    </location>
</feature>
<dbReference type="InterPro" id="IPR000922">
    <property type="entry name" value="Lectin_gal-bd_dom"/>
</dbReference>
<dbReference type="InterPro" id="IPR043159">
    <property type="entry name" value="Lectin_gal-bd_sf"/>
</dbReference>
<name>A0ABM1DS89_PRICU</name>